<dbReference type="Proteomes" id="UP000028524">
    <property type="component" value="Unassembled WGS sequence"/>
</dbReference>
<dbReference type="AlphaFoldDB" id="A0A084QUJ5"/>
<feature type="compositionally biased region" description="Polar residues" evidence="1">
    <location>
        <begin position="28"/>
        <end position="40"/>
    </location>
</feature>
<dbReference type="HOGENOM" id="CLU_018311_0_0_1"/>
<evidence type="ECO:0000259" key="2">
    <source>
        <dbReference type="Pfam" id="PF24809"/>
    </source>
</evidence>
<keyword evidence="4" id="KW-1185">Reference proteome</keyword>
<feature type="region of interest" description="Disordered" evidence="1">
    <location>
        <begin position="1"/>
        <end position="40"/>
    </location>
</feature>
<reference evidence="3 4" key="1">
    <citation type="journal article" date="2014" name="BMC Genomics">
        <title>Comparative genome sequencing reveals chemotype-specific gene clusters in the toxigenic black mold Stachybotrys.</title>
        <authorList>
            <person name="Semeiks J."/>
            <person name="Borek D."/>
            <person name="Otwinowski Z."/>
            <person name="Grishin N.V."/>
        </authorList>
    </citation>
    <scope>NUCLEOTIDE SEQUENCE [LARGE SCALE GENOMIC DNA]</scope>
    <source>
        <strain evidence="3 4">IBT 40285</strain>
    </source>
</reference>
<organism evidence="3 4">
    <name type="scientific">Stachybotrys chlorohalonatus (strain IBT 40285)</name>
    <dbReference type="NCBI Taxonomy" id="1283841"/>
    <lineage>
        <taxon>Eukaryota</taxon>
        <taxon>Fungi</taxon>
        <taxon>Dikarya</taxon>
        <taxon>Ascomycota</taxon>
        <taxon>Pezizomycotina</taxon>
        <taxon>Sordariomycetes</taxon>
        <taxon>Hypocreomycetidae</taxon>
        <taxon>Hypocreales</taxon>
        <taxon>Stachybotryaceae</taxon>
        <taxon>Stachybotrys</taxon>
    </lineage>
</organism>
<name>A0A084QUJ5_STAC4</name>
<protein>
    <recommendedName>
        <fullName evidence="2">DUF7708 domain-containing protein</fullName>
    </recommendedName>
</protein>
<feature type="compositionally biased region" description="Low complexity" evidence="1">
    <location>
        <begin position="13"/>
        <end position="27"/>
    </location>
</feature>
<sequence length="754" mass="83290">MRTALALGPAAHSSTFSDSSDGGSPTSLVSAGSLSRQSSLYEPRNDDAVRRFSAAAPSAHSRQLAVHMTAAKTAYAKAFLMIRQTSRDASVNEVLESGSVRDVMETVTGILATTPRKSQVSDFVNTLHHYHGVFDVLCQADMSYLSLIWGGMKLILIMVKNHSDLLMSILDMLIEIGLDLSRIEVTTKLYPTKRMIELTSMLYGAVVDFLQEVITYFQKKKMRRFWSSVSRPFEPRFGSLRDRIRFLANAIQKDVVILHALQSASMAQHQVDSFLHGAQFTSILKSGLSHAVVPELLSRIKATLFQGFAHEATYHEDLAATYAFTAGGSWDTWFAEEQRYLPSGMRSASSLNQGLCDAPDSQHALQWVAQQRVQSPGIPSAYLIWVKGMTAQSAIASLLFQVLQQRPDVVSEHNIDLAAFRRANAGIKPLWDMFVHLMRALGGCLIYITIGSTGPDEFAVVDKFVKTVRNWDGPPISVTVIHPFNEGFVLADDAVALDGAYDVHPSLTTTDALYHVIMLELGRQPDMSETIRGALWESLWREVRYAVIGIAFTQITDDILATAKDAGRARCGDGLNQDDLDVWVAGIEKWIQDKIASNIVREQIQRHLDIVTLEIPAATKTQLSQNLKRSVFTADMDCLGIRNLTQPQRDRVWQGIQASVAPGTAAVFGLEVEELVAEALDDYCQMVGRRRQTKKGVLAVLRAMDDSFGWDGRWRETFSSEGQLIVDGITDGIVTGFRDVITALLEPAEDTGSA</sequence>
<dbReference type="STRING" id="1283841.A0A084QUJ5"/>
<dbReference type="EMBL" id="KL660113">
    <property type="protein sequence ID" value="KFA67630.1"/>
    <property type="molecule type" value="Genomic_DNA"/>
</dbReference>
<accession>A0A084QUJ5</accession>
<proteinExistence type="predicted"/>
<dbReference type="OrthoDB" id="5131465at2759"/>
<evidence type="ECO:0000256" key="1">
    <source>
        <dbReference type="SAM" id="MobiDB-lite"/>
    </source>
</evidence>
<evidence type="ECO:0000313" key="4">
    <source>
        <dbReference type="Proteomes" id="UP000028524"/>
    </source>
</evidence>
<dbReference type="InterPro" id="IPR056125">
    <property type="entry name" value="DUF7708"/>
</dbReference>
<dbReference type="OMA" id="MASHAID"/>
<dbReference type="InParanoid" id="A0A084QUJ5"/>
<gene>
    <name evidence="3" type="ORF">S40285_04944</name>
</gene>
<feature type="domain" description="DUF7708" evidence="2">
    <location>
        <begin position="120"/>
        <end position="256"/>
    </location>
</feature>
<dbReference type="Pfam" id="PF24809">
    <property type="entry name" value="DUF7708"/>
    <property type="match status" value="1"/>
</dbReference>
<evidence type="ECO:0000313" key="3">
    <source>
        <dbReference type="EMBL" id="KFA67630.1"/>
    </source>
</evidence>